<protein>
    <recommendedName>
        <fullName evidence="2">GST N-terminal domain-containing protein</fullName>
    </recommendedName>
</protein>
<dbReference type="Gene3D" id="1.20.1050.10">
    <property type="match status" value="1"/>
</dbReference>
<feature type="domain" description="GST N-terminal" evidence="2">
    <location>
        <begin position="89"/>
        <end position="170"/>
    </location>
</feature>
<dbReference type="STRING" id="15368.I1H6R7"/>
<reference evidence="3" key="2">
    <citation type="submission" date="2017-06" db="EMBL/GenBank/DDBJ databases">
        <title>WGS assembly of Brachypodium distachyon.</title>
        <authorList>
            <consortium name="The International Brachypodium Initiative"/>
            <person name="Lucas S."/>
            <person name="Harmon-Smith M."/>
            <person name="Lail K."/>
            <person name="Tice H."/>
            <person name="Grimwood J."/>
            <person name="Bruce D."/>
            <person name="Barry K."/>
            <person name="Shu S."/>
            <person name="Lindquist E."/>
            <person name="Wang M."/>
            <person name="Pitluck S."/>
            <person name="Vogel J.P."/>
            <person name="Garvin D.F."/>
            <person name="Mockler T.C."/>
            <person name="Schmutz J."/>
            <person name="Rokhsar D."/>
            <person name="Bevan M.W."/>
        </authorList>
    </citation>
    <scope>NUCLEOTIDE SEQUENCE</scope>
    <source>
        <strain evidence="3">Bd21</strain>
    </source>
</reference>
<dbReference type="eggNOG" id="KOG0406">
    <property type="taxonomic scope" value="Eukaryota"/>
</dbReference>
<dbReference type="EMBL" id="CM000880">
    <property type="protein sequence ID" value="KQK22241.1"/>
    <property type="molecule type" value="Genomic_DNA"/>
</dbReference>
<evidence type="ECO:0000256" key="1">
    <source>
        <dbReference type="ARBA" id="ARBA00009929"/>
    </source>
</evidence>
<dbReference type="EnsemblPlants" id="KQK22241">
    <property type="protein sequence ID" value="KQK22241"/>
    <property type="gene ID" value="BRADI_1g66030v3"/>
</dbReference>
<dbReference type="OMA" id="LAFPRCC"/>
<dbReference type="KEGG" id="bdi:100842990"/>
<dbReference type="InterPro" id="IPR036282">
    <property type="entry name" value="Glutathione-S-Trfase_C_sf"/>
</dbReference>
<evidence type="ECO:0000313" key="3">
    <source>
        <dbReference type="EMBL" id="KQK22241.1"/>
    </source>
</evidence>
<dbReference type="Pfam" id="PF13417">
    <property type="entry name" value="GST_N_3"/>
    <property type="match status" value="1"/>
</dbReference>
<accession>I1H6R7</accession>
<dbReference type="GO" id="GO:0004364">
    <property type="term" value="F:glutathione transferase activity"/>
    <property type="evidence" value="ECO:0000318"/>
    <property type="project" value="GO_Central"/>
</dbReference>
<evidence type="ECO:0000313" key="5">
    <source>
        <dbReference type="Proteomes" id="UP000008810"/>
    </source>
</evidence>
<name>I1H6R7_BRADI</name>
<evidence type="ECO:0000313" key="4">
    <source>
        <dbReference type="EnsemblPlants" id="KQK22241"/>
    </source>
</evidence>
<dbReference type="RefSeq" id="XP_003558194.1">
    <property type="nucleotide sequence ID" value="XM_003558146.4"/>
</dbReference>
<dbReference type="AlphaFoldDB" id="I1H6R7"/>
<dbReference type="InterPro" id="IPR004045">
    <property type="entry name" value="Glutathione_S-Trfase_N"/>
</dbReference>
<dbReference type="Pfam" id="PF13410">
    <property type="entry name" value="GST_C_2"/>
    <property type="match status" value="1"/>
</dbReference>
<dbReference type="PROSITE" id="PS50404">
    <property type="entry name" value="GST_NTER"/>
    <property type="match status" value="1"/>
</dbReference>
<organism evidence="4">
    <name type="scientific">Brachypodium distachyon</name>
    <name type="common">Purple false brome</name>
    <name type="synonym">Trachynia distachya</name>
    <dbReference type="NCBI Taxonomy" id="15368"/>
    <lineage>
        <taxon>Eukaryota</taxon>
        <taxon>Viridiplantae</taxon>
        <taxon>Streptophyta</taxon>
        <taxon>Embryophyta</taxon>
        <taxon>Tracheophyta</taxon>
        <taxon>Spermatophyta</taxon>
        <taxon>Magnoliopsida</taxon>
        <taxon>Liliopsida</taxon>
        <taxon>Poales</taxon>
        <taxon>Poaceae</taxon>
        <taxon>BOP clade</taxon>
        <taxon>Pooideae</taxon>
        <taxon>Stipodae</taxon>
        <taxon>Brachypodieae</taxon>
        <taxon>Brachypodium</taxon>
    </lineage>
</organism>
<dbReference type="Gramene" id="KQK22241">
    <property type="protein sequence ID" value="KQK22241"/>
    <property type="gene ID" value="BRADI_1g66030v3"/>
</dbReference>
<proteinExistence type="inferred from homology"/>
<dbReference type="GeneID" id="100842990"/>
<evidence type="ECO:0000259" key="2">
    <source>
        <dbReference type="PROSITE" id="PS50404"/>
    </source>
</evidence>
<gene>
    <name evidence="4" type="primary">LOC100842990</name>
    <name evidence="3" type="ORF">BRADI_1g66030v3</name>
</gene>
<dbReference type="ExpressionAtlas" id="I1H6R7">
    <property type="expression patterns" value="baseline and differential"/>
</dbReference>
<dbReference type="FunFam" id="1.20.1050.10:FF:000041">
    <property type="entry name" value="Lambda class glutathione S-transferase"/>
    <property type="match status" value="1"/>
</dbReference>
<dbReference type="FunCoup" id="I1H6R7">
    <property type="interactions" value="712"/>
</dbReference>
<dbReference type="Proteomes" id="UP000008810">
    <property type="component" value="Chromosome 1"/>
</dbReference>
<reference evidence="4" key="3">
    <citation type="submission" date="2018-08" db="UniProtKB">
        <authorList>
            <consortium name="EnsemblPlants"/>
        </authorList>
    </citation>
    <scope>IDENTIFICATION</scope>
    <source>
        <strain evidence="4">cv. Bd21</strain>
    </source>
</reference>
<keyword evidence="5" id="KW-1185">Reference proteome</keyword>
<dbReference type="HOGENOM" id="CLU_072699_0_1_1"/>
<dbReference type="Gene3D" id="3.40.30.10">
    <property type="entry name" value="Glutaredoxin"/>
    <property type="match status" value="1"/>
</dbReference>
<sequence length="301" mass="33505">MNSLAFLCRPSPLTPSASPSISLSVPQSSCIKLPRSRPAAHRHRTAAAARISSRTVAMATAAAPPVIFPKENLPPSLTSTSEPPPLFDGTTRLYVAYHCPYAQRAWITRNCKGLQDKIKIVAIDLADRPVWYKEKVYPENKVPSLEHDNQVKGESLDLVKYIDSNFEGPALLPEDSAKKQSAEELLAYTDEFNKALYSSILSKGDVSEETVAALDKIEAALGKFTDGPFLLGQFSSVDIAYLPFIERFQIFYSGIKNYDITKGRPNFQKYIEEANKIDAYTQTKLEPQFLLDQTKKRLGIE</sequence>
<dbReference type="InterPro" id="IPR036249">
    <property type="entry name" value="Thioredoxin-like_sf"/>
</dbReference>
<comment type="similarity">
    <text evidence="1">Belongs to the GST superfamily. HSP26 family.</text>
</comment>
<dbReference type="PANTHER" id="PTHR44328:SF16">
    <property type="entry name" value="PROTEIN IN2-1 HOMOLOG B"/>
    <property type="match status" value="1"/>
</dbReference>
<dbReference type="PANTHER" id="PTHR44328">
    <property type="entry name" value="GLUTATHIONE S-TRANSFERASE L1"/>
    <property type="match status" value="1"/>
</dbReference>
<dbReference type="SFLD" id="SFLDS00019">
    <property type="entry name" value="Glutathione_Transferase_(cytos"/>
    <property type="match status" value="1"/>
</dbReference>
<dbReference type="SFLD" id="SFLDG00358">
    <property type="entry name" value="Main_(cytGST)"/>
    <property type="match status" value="1"/>
</dbReference>
<dbReference type="InterPro" id="IPR044629">
    <property type="entry name" value="GSTL1/2/3"/>
</dbReference>
<dbReference type="SUPFAM" id="SSF47616">
    <property type="entry name" value="GST C-terminal domain-like"/>
    <property type="match status" value="1"/>
</dbReference>
<dbReference type="FunFam" id="3.40.30.10:FF:000091">
    <property type="entry name" value="Glutathione S-transferase L2, chloroplastic"/>
    <property type="match status" value="1"/>
</dbReference>
<dbReference type="OrthoDB" id="4951845at2759"/>
<reference evidence="3 4" key="1">
    <citation type="journal article" date="2010" name="Nature">
        <title>Genome sequencing and analysis of the model grass Brachypodium distachyon.</title>
        <authorList>
            <consortium name="International Brachypodium Initiative"/>
        </authorList>
    </citation>
    <scope>NUCLEOTIDE SEQUENCE [LARGE SCALE GENOMIC DNA]</scope>
    <source>
        <strain evidence="3 4">Bd21</strain>
    </source>
</reference>
<dbReference type="CDD" id="cd03203">
    <property type="entry name" value="GST_C_Lambda"/>
    <property type="match status" value="1"/>
</dbReference>
<dbReference type="InterPro" id="IPR040079">
    <property type="entry name" value="Glutathione_S-Trfase"/>
</dbReference>
<dbReference type="SUPFAM" id="SSF52833">
    <property type="entry name" value="Thioredoxin-like"/>
    <property type="match status" value="1"/>
</dbReference>